<dbReference type="OrthoDB" id="9798999at2"/>
<protein>
    <recommendedName>
        <fullName evidence="1">PPC domain-containing protein</fullName>
    </recommendedName>
</protein>
<keyword evidence="3" id="KW-1185">Reference proteome</keyword>
<evidence type="ECO:0000259" key="1">
    <source>
        <dbReference type="PROSITE" id="PS51742"/>
    </source>
</evidence>
<dbReference type="InterPro" id="IPR025707">
    <property type="entry name" value="DNA_bp_PD1"/>
</dbReference>
<dbReference type="Proteomes" id="UP000007575">
    <property type="component" value="Chromosome"/>
</dbReference>
<sequence length="149" mass="16260">MKSKLIQTAPGGERTFVLVFDPGDEVLAGLEAFTTGHDVSAGTFTALGALSSVRFGFFDLERKEYESIEVMEQVEVLSLIGNVSRKEDGAVQVHPHIVVGKRDGTALGGHFMRGYVQPTLEVTLVEDPATLRRTFRPEIGIALIDLDEE</sequence>
<organism evidence="2 3">
    <name type="scientific">Deinococcus gobiensis (strain DSM 21396 / JCM 16679 / CGMCC 1.7299 / I-0)</name>
    <dbReference type="NCBI Taxonomy" id="745776"/>
    <lineage>
        <taxon>Bacteria</taxon>
        <taxon>Thermotogati</taxon>
        <taxon>Deinococcota</taxon>
        <taxon>Deinococci</taxon>
        <taxon>Deinococcales</taxon>
        <taxon>Deinococcaceae</taxon>
        <taxon>Deinococcus</taxon>
    </lineage>
</organism>
<dbReference type="EMBL" id="CP002191">
    <property type="protein sequence ID" value="AFD25593.1"/>
    <property type="molecule type" value="Genomic_DNA"/>
</dbReference>
<accession>H8GVN1</accession>
<dbReference type="CDD" id="cd11378">
    <property type="entry name" value="DUF296"/>
    <property type="match status" value="1"/>
</dbReference>
<dbReference type="eggNOG" id="COG1661">
    <property type="taxonomic scope" value="Bacteria"/>
</dbReference>
<gene>
    <name evidence="2" type="ordered locus">DGo_CA1666</name>
</gene>
<dbReference type="RefSeq" id="WP_014685076.1">
    <property type="nucleotide sequence ID" value="NC_017790.1"/>
</dbReference>
<dbReference type="PANTHER" id="PTHR34988">
    <property type="entry name" value="PROTEIN, PUTATIVE-RELATED"/>
    <property type="match status" value="1"/>
</dbReference>
<dbReference type="SUPFAM" id="SSF117856">
    <property type="entry name" value="AF0104/ALDC/Ptd012-like"/>
    <property type="match status" value="1"/>
</dbReference>
<dbReference type="Pfam" id="PF03479">
    <property type="entry name" value="PCC"/>
    <property type="match status" value="1"/>
</dbReference>
<dbReference type="PANTHER" id="PTHR34988:SF1">
    <property type="entry name" value="DNA-BINDING PROTEIN"/>
    <property type="match status" value="1"/>
</dbReference>
<feature type="domain" description="PPC" evidence="1">
    <location>
        <begin position="8"/>
        <end position="147"/>
    </location>
</feature>
<dbReference type="PIRSF" id="PIRSF016702">
    <property type="entry name" value="DNA_bp_PD1"/>
    <property type="match status" value="1"/>
</dbReference>
<evidence type="ECO:0000313" key="3">
    <source>
        <dbReference type="Proteomes" id="UP000007575"/>
    </source>
</evidence>
<dbReference type="InterPro" id="IPR005175">
    <property type="entry name" value="PPC_dom"/>
</dbReference>
<dbReference type="HOGENOM" id="CLU_114051_2_2_0"/>
<reference evidence="2 3" key="1">
    <citation type="journal article" date="2012" name="PLoS ONE">
        <title>Genome sequence and transcriptome analysis of the radioresistant bacterium Deinococcus gobiensis: insights into the extreme environmental adaptations.</title>
        <authorList>
            <person name="Yuan M."/>
            <person name="Chen M."/>
            <person name="Zhang W."/>
            <person name="Lu W."/>
            <person name="Wang J."/>
            <person name="Yang M."/>
            <person name="Zhao P."/>
            <person name="Tang R."/>
            <person name="Li X."/>
            <person name="Hao Y."/>
            <person name="Zhou Z."/>
            <person name="Zhan Y."/>
            <person name="Yu H."/>
            <person name="Teng C."/>
            <person name="Yan Y."/>
            <person name="Ping S."/>
            <person name="Wang Y."/>
            <person name="Lin M."/>
        </authorList>
    </citation>
    <scope>NUCLEOTIDE SEQUENCE [LARGE SCALE GENOMIC DNA]</scope>
    <source>
        <strain evidence="2 3">I-0</strain>
    </source>
</reference>
<dbReference type="PROSITE" id="PS51742">
    <property type="entry name" value="PPC"/>
    <property type="match status" value="1"/>
</dbReference>
<dbReference type="KEGG" id="dgo:DGo_CA1666"/>
<proteinExistence type="predicted"/>
<dbReference type="STRING" id="745776.DGo_CA1666"/>
<dbReference type="PATRIC" id="fig|745776.4.peg.1712"/>
<dbReference type="AlphaFoldDB" id="H8GVN1"/>
<evidence type="ECO:0000313" key="2">
    <source>
        <dbReference type="EMBL" id="AFD25593.1"/>
    </source>
</evidence>
<name>H8GVN1_DEIGI</name>
<dbReference type="Gene3D" id="3.30.1330.80">
    <property type="entry name" value="Hypothetical protein, similar to alpha- acetolactate decarboxylase, domain 2"/>
    <property type="match status" value="1"/>
</dbReference>